<sequence>METLDMATILLEAYQLADKINESPEVEEYLRTKQQLSEDQEAQKMIREFHKVKDQFEEAQRFGIFHPNYHEAKEKAVQWQEKLRKHPTIHSYLVAEEQLDRLLHEVSRTIAHAVSESVKVPGNDPVFPIGAKGCGGCASHSSS</sequence>
<comment type="caution">
    <text evidence="1">The sequence shown here is derived from an EMBL/GenBank/DDBJ whole genome shotgun (WGS) entry which is preliminary data.</text>
</comment>
<protein>
    <submittedName>
        <fullName evidence="1">YlbF family regulator</fullName>
    </submittedName>
</protein>
<accession>A0A8I1A9J2</accession>
<dbReference type="PANTHER" id="PTHR38448:SF2">
    <property type="entry name" value="REGULATORY PROTEIN YLBF"/>
    <property type="match status" value="1"/>
</dbReference>
<dbReference type="InterPro" id="IPR010368">
    <property type="entry name" value="Com_YlbF"/>
</dbReference>
<dbReference type="SUPFAM" id="SSF158622">
    <property type="entry name" value="YheA/YmcA-like"/>
    <property type="match status" value="1"/>
</dbReference>
<proteinExistence type="predicted"/>
<dbReference type="AlphaFoldDB" id="A0A8I1A9J2"/>
<name>A0A8I1A9J2_THEIN</name>
<keyword evidence="2" id="KW-1185">Reference proteome</keyword>
<gene>
    <name evidence="1" type="ORF">I8U20_00690</name>
</gene>
<dbReference type="Proteomes" id="UP000633619">
    <property type="component" value="Unassembled WGS sequence"/>
</dbReference>
<organism evidence="1 2">
    <name type="scientific">Thermoactinomyces intermedius</name>
    <dbReference type="NCBI Taxonomy" id="2024"/>
    <lineage>
        <taxon>Bacteria</taxon>
        <taxon>Bacillati</taxon>
        <taxon>Bacillota</taxon>
        <taxon>Bacilli</taxon>
        <taxon>Bacillales</taxon>
        <taxon>Thermoactinomycetaceae</taxon>
        <taxon>Thermoactinomyces</taxon>
    </lineage>
</organism>
<evidence type="ECO:0000313" key="1">
    <source>
        <dbReference type="EMBL" id="MBH8593842.1"/>
    </source>
</evidence>
<dbReference type="PANTHER" id="PTHR38448">
    <property type="entry name" value="REGULATORY PROTEIN YLBF-RELATED"/>
    <property type="match status" value="1"/>
</dbReference>
<dbReference type="Pfam" id="PF06133">
    <property type="entry name" value="Com_YlbF"/>
    <property type="match status" value="1"/>
</dbReference>
<dbReference type="Gene3D" id="1.20.1500.10">
    <property type="entry name" value="YheA/YmcA-like"/>
    <property type="match status" value="1"/>
</dbReference>
<evidence type="ECO:0000313" key="2">
    <source>
        <dbReference type="Proteomes" id="UP000633619"/>
    </source>
</evidence>
<reference evidence="1 2" key="1">
    <citation type="submission" date="2020-12" db="EMBL/GenBank/DDBJ databases">
        <title>WGS of Thermoactinomyces spp.</title>
        <authorList>
            <person name="Cheng K."/>
        </authorList>
    </citation>
    <scope>NUCLEOTIDE SEQUENCE [LARGE SCALE GENOMIC DNA]</scope>
    <source>
        <strain evidence="2">CICC 10671\DSM 43846</strain>
    </source>
</reference>
<dbReference type="InterPro" id="IPR052767">
    <property type="entry name" value="Bact_com_dev_regulator"/>
</dbReference>
<dbReference type="RefSeq" id="WP_181731090.1">
    <property type="nucleotide sequence ID" value="NZ_JACEIR010000001.1"/>
</dbReference>
<dbReference type="EMBL" id="JAECVW010000001">
    <property type="protein sequence ID" value="MBH8593842.1"/>
    <property type="molecule type" value="Genomic_DNA"/>
</dbReference>
<dbReference type="InterPro" id="IPR023378">
    <property type="entry name" value="YheA/YmcA-like_dom_sf"/>
</dbReference>